<reference evidence="2 3" key="1">
    <citation type="submission" date="2018-06" db="EMBL/GenBank/DDBJ databases">
        <title>Sphaerisporangium craniellae sp. nov., isolated from a marine sponge in the South China Sea.</title>
        <authorList>
            <person name="Li L."/>
        </authorList>
    </citation>
    <scope>NUCLEOTIDE SEQUENCE [LARGE SCALE GENOMIC DNA]</scope>
    <source>
        <strain evidence="2 3">CCTCC AA 208026</strain>
    </source>
</reference>
<protein>
    <submittedName>
        <fullName evidence="2">Uncharacterized protein</fullName>
    </submittedName>
</protein>
<evidence type="ECO:0000256" key="1">
    <source>
        <dbReference type="SAM" id="MobiDB-lite"/>
    </source>
</evidence>
<keyword evidence="3" id="KW-1185">Reference proteome</keyword>
<dbReference type="EMBL" id="QOIL01000022">
    <property type="protein sequence ID" value="RCG25382.1"/>
    <property type="molecule type" value="Genomic_DNA"/>
</dbReference>
<feature type="compositionally biased region" description="Polar residues" evidence="1">
    <location>
        <begin position="93"/>
        <end position="104"/>
    </location>
</feature>
<proteinExistence type="predicted"/>
<feature type="region of interest" description="Disordered" evidence="1">
    <location>
        <begin position="1"/>
        <end position="31"/>
    </location>
</feature>
<organism evidence="2 3">
    <name type="scientific">Sphaerisporangium album</name>
    <dbReference type="NCBI Taxonomy" id="509200"/>
    <lineage>
        <taxon>Bacteria</taxon>
        <taxon>Bacillati</taxon>
        <taxon>Actinomycetota</taxon>
        <taxon>Actinomycetes</taxon>
        <taxon>Streptosporangiales</taxon>
        <taxon>Streptosporangiaceae</taxon>
        <taxon>Sphaerisporangium</taxon>
    </lineage>
</organism>
<feature type="compositionally biased region" description="Polar residues" evidence="1">
    <location>
        <begin position="1"/>
        <end position="10"/>
    </location>
</feature>
<accession>A0A367F693</accession>
<feature type="compositionally biased region" description="Low complexity" evidence="1">
    <location>
        <begin position="59"/>
        <end position="73"/>
    </location>
</feature>
<name>A0A367F693_9ACTN</name>
<feature type="region of interest" description="Disordered" evidence="1">
    <location>
        <begin position="59"/>
        <end position="111"/>
    </location>
</feature>
<comment type="caution">
    <text evidence="2">The sequence shown here is derived from an EMBL/GenBank/DDBJ whole genome shotgun (WGS) entry which is preliminary data.</text>
</comment>
<feature type="compositionally biased region" description="Low complexity" evidence="1">
    <location>
        <begin position="11"/>
        <end position="27"/>
    </location>
</feature>
<gene>
    <name evidence="2" type="ORF">DQ384_31445</name>
</gene>
<dbReference type="AlphaFoldDB" id="A0A367F693"/>
<evidence type="ECO:0000313" key="3">
    <source>
        <dbReference type="Proteomes" id="UP000253094"/>
    </source>
</evidence>
<dbReference type="Proteomes" id="UP000253094">
    <property type="component" value="Unassembled WGS sequence"/>
</dbReference>
<evidence type="ECO:0000313" key="2">
    <source>
        <dbReference type="EMBL" id="RCG25382.1"/>
    </source>
</evidence>
<dbReference type="RefSeq" id="WP_114032510.1">
    <property type="nucleotide sequence ID" value="NZ_QOIL01000022.1"/>
</dbReference>
<sequence>MAVQAPSSLSPRTRPAATARRTARNPAGPSMAVTVGQIEAVNSRRSVSCSSRSLAAWSVASSSSGAASPARPSTPKPGVRNSVQGIRSHRSRPSPNATSPSMRTCGNGRPG</sequence>